<dbReference type="SUPFAM" id="SSF48498">
    <property type="entry name" value="Tetracyclin repressor-like, C-terminal domain"/>
    <property type="match status" value="1"/>
</dbReference>
<dbReference type="KEGG" id="fer:FNB15_04135"/>
<gene>
    <name evidence="4" type="ORF">FNB15_04135</name>
</gene>
<dbReference type="InterPro" id="IPR001647">
    <property type="entry name" value="HTH_TetR"/>
</dbReference>
<keyword evidence="1 2" id="KW-0238">DNA-binding</keyword>
<dbReference type="GO" id="GO:0003700">
    <property type="term" value="F:DNA-binding transcription factor activity"/>
    <property type="evidence" value="ECO:0007669"/>
    <property type="project" value="TreeGrafter"/>
</dbReference>
<dbReference type="PANTHER" id="PTHR30055">
    <property type="entry name" value="HTH-TYPE TRANSCRIPTIONAL REGULATOR RUTR"/>
    <property type="match status" value="1"/>
</dbReference>
<dbReference type="AlphaFoldDB" id="A0A516GYT8"/>
<evidence type="ECO:0000256" key="1">
    <source>
        <dbReference type="ARBA" id="ARBA00023125"/>
    </source>
</evidence>
<dbReference type="GO" id="GO:0000976">
    <property type="term" value="F:transcription cis-regulatory region binding"/>
    <property type="evidence" value="ECO:0007669"/>
    <property type="project" value="TreeGrafter"/>
</dbReference>
<evidence type="ECO:0000259" key="3">
    <source>
        <dbReference type="PROSITE" id="PS50977"/>
    </source>
</evidence>
<feature type="DNA-binding region" description="H-T-H motif" evidence="2">
    <location>
        <begin position="46"/>
        <end position="65"/>
    </location>
</feature>
<organism evidence="4 5">
    <name type="scientific">Ferrovibrio terrae</name>
    <dbReference type="NCBI Taxonomy" id="2594003"/>
    <lineage>
        <taxon>Bacteria</taxon>
        <taxon>Pseudomonadati</taxon>
        <taxon>Pseudomonadota</taxon>
        <taxon>Alphaproteobacteria</taxon>
        <taxon>Rhodospirillales</taxon>
        <taxon>Rhodospirillaceae</taxon>
        <taxon>Ferrovibrio</taxon>
    </lineage>
</organism>
<dbReference type="RefSeq" id="WP_144067491.1">
    <property type="nucleotide sequence ID" value="NZ_CP041636.1"/>
</dbReference>
<dbReference type="InterPro" id="IPR036271">
    <property type="entry name" value="Tet_transcr_reg_TetR-rel_C_sf"/>
</dbReference>
<dbReference type="InterPro" id="IPR009057">
    <property type="entry name" value="Homeodomain-like_sf"/>
</dbReference>
<reference evidence="4 5" key="1">
    <citation type="submission" date="2019-07" db="EMBL/GenBank/DDBJ databases">
        <title>Genome sequencing for Ferrovibrio sp. K5.</title>
        <authorList>
            <person name="Park S.-J."/>
        </authorList>
    </citation>
    <scope>NUCLEOTIDE SEQUENCE [LARGE SCALE GENOMIC DNA]</scope>
    <source>
        <strain evidence="4 5">K5</strain>
    </source>
</reference>
<dbReference type="Gene3D" id="1.10.357.10">
    <property type="entry name" value="Tetracycline Repressor, domain 2"/>
    <property type="match status" value="1"/>
</dbReference>
<dbReference type="PROSITE" id="PS50977">
    <property type="entry name" value="HTH_TETR_2"/>
    <property type="match status" value="1"/>
</dbReference>
<dbReference type="SUPFAM" id="SSF46689">
    <property type="entry name" value="Homeodomain-like"/>
    <property type="match status" value="1"/>
</dbReference>
<sequence length="219" mass="24197">MSKPARVTASQIAPRIASAATERSTRQRALVAALALFDAQGVEATTIDQVRDAAGISVGSLYHHFRSREGLVIALYEDLLEQYRTAITAELVRHSAIRTLLDAFVTTHIGWAMQNPTAERFLSEHRHHRTLTGVTRQLQGDTADFIRPLLRRIKPAIEAGVLKPLPPELLLSLVLGPVQTWLRMHRAGSSKLDAAQAARKLSDLIWDAVAVPPVKRKLK</sequence>
<dbReference type="Pfam" id="PF16295">
    <property type="entry name" value="TetR_C_10"/>
    <property type="match status" value="1"/>
</dbReference>
<proteinExistence type="predicted"/>
<feature type="domain" description="HTH tetR-type" evidence="3">
    <location>
        <begin position="23"/>
        <end position="83"/>
    </location>
</feature>
<evidence type="ECO:0000256" key="2">
    <source>
        <dbReference type="PROSITE-ProRule" id="PRU00335"/>
    </source>
</evidence>
<dbReference type="Pfam" id="PF00440">
    <property type="entry name" value="TetR_N"/>
    <property type="match status" value="1"/>
</dbReference>
<dbReference type="EMBL" id="CP041636">
    <property type="protein sequence ID" value="QDO96510.1"/>
    <property type="molecule type" value="Genomic_DNA"/>
</dbReference>
<protein>
    <submittedName>
        <fullName evidence="4">TetR/AcrR family transcriptional regulator</fullName>
    </submittedName>
</protein>
<dbReference type="PANTHER" id="PTHR30055:SF187">
    <property type="entry name" value="TRANSCRIPTIONAL REGULATORY PROTEIN"/>
    <property type="match status" value="1"/>
</dbReference>
<dbReference type="InterPro" id="IPR050109">
    <property type="entry name" value="HTH-type_TetR-like_transc_reg"/>
</dbReference>
<evidence type="ECO:0000313" key="5">
    <source>
        <dbReference type="Proteomes" id="UP000317496"/>
    </source>
</evidence>
<name>A0A516GYT8_9PROT</name>
<dbReference type="Proteomes" id="UP000317496">
    <property type="component" value="Chromosome"/>
</dbReference>
<dbReference type="PRINTS" id="PR00455">
    <property type="entry name" value="HTHTETR"/>
</dbReference>
<accession>A0A516GYT8</accession>
<dbReference type="InterPro" id="IPR032551">
    <property type="entry name" value="BscR_C"/>
</dbReference>
<keyword evidence="5" id="KW-1185">Reference proteome</keyword>
<evidence type="ECO:0000313" key="4">
    <source>
        <dbReference type="EMBL" id="QDO96510.1"/>
    </source>
</evidence>
<dbReference type="OrthoDB" id="9808189at2"/>